<organism evidence="2 3">
    <name type="scientific">Sphingomonas sanxanigenens</name>
    <dbReference type="NCBI Taxonomy" id="397260"/>
    <lineage>
        <taxon>Bacteria</taxon>
        <taxon>Pseudomonadati</taxon>
        <taxon>Pseudomonadota</taxon>
        <taxon>Alphaproteobacteria</taxon>
        <taxon>Sphingomonadales</taxon>
        <taxon>Sphingomonadaceae</taxon>
        <taxon>Sphingomonas</taxon>
    </lineage>
</organism>
<dbReference type="InterPro" id="IPR016181">
    <property type="entry name" value="Acyl_CoA_acyltransferase"/>
</dbReference>
<proteinExistence type="predicted"/>
<dbReference type="AlphaFoldDB" id="A0A2W5CC30"/>
<dbReference type="Pfam" id="PF13480">
    <property type="entry name" value="Acetyltransf_6"/>
    <property type="match status" value="1"/>
</dbReference>
<sequence>MVKGECFDDLDAVAKVARGTLDRNAQPAPFDRLGWFRRTWALVPPGIAPLMIRARSDGADAWLFLARERRDRLVPLASWYTLAFSPVYSATPDALLKRRLLRAIARRLRAPALGIASISLSPVPDEEAQALARAFRRAGWLSIVRPATANWRLNVNGRIFSEYWAARPGQLRSTVERKRTDLGIEIFDHFDAAAWDAYEQVYGESWKPAEGSPTFLRNFAEEEGGAGTLRIGVARLGGRPIAAQLWTVENGVAIIHKLAHAEDAREHSPGTVLSAAMFERAIDMDGVQTIDFGTGDDAYKADWMDEKRVLQRVDLFNLSRPTAWPRAAWAWLSALVRGRRVD</sequence>
<dbReference type="SUPFAM" id="SSF55729">
    <property type="entry name" value="Acyl-CoA N-acyltransferases (Nat)"/>
    <property type="match status" value="1"/>
</dbReference>
<accession>A0A2W5CC30</accession>
<evidence type="ECO:0000313" key="3">
    <source>
        <dbReference type="Proteomes" id="UP000249066"/>
    </source>
</evidence>
<name>A0A2W5CC30_9SPHN</name>
<evidence type="ECO:0000259" key="1">
    <source>
        <dbReference type="Pfam" id="PF13480"/>
    </source>
</evidence>
<protein>
    <recommendedName>
        <fullName evidence="1">BioF2-like acetyltransferase domain-containing protein</fullName>
    </recommendedName>
</protein>
<reference evidence="2 3" key="1">
    <citation type="submission" date="2017-08" db="EMBL/GenBank/DDBJ databases">
        <title>Infants hospitalized years apart are colonized by the same room-sourced microbial strains.</title>
        <authorList>
            <person name="Brooks B."/>
            <person name="Olm M.R."/>
            <person name="Firek B.A."/>
            <person name="Baker R."/>
            <person name="Thomas B.C."/>
            <person name="Morowitz M.J."/>
            <person name="Banfield J.F."/>
        </authorList>
    </citation>
    <scope>NUCLEOTIDE SEQUENCE [LARGE SCALE GENOMIC DNA]</scope>
    <source>
        <strain evidence="2">S2_018_000_R2_101</strain>
    </source>
</reference>
<gene>
    <name evidence="2" type="ORF">DI623_01555</name>
</gene>
<evidence type="ECO:0000313" key="2">
    <source>
        <dbReference type="EMBL" id="PZO91908.1"/>
    </source>
</evidence>
<feature type="domain" description="BioF2-like acetyltransferase" evidence="1">
    <location>
        <begin position="185"/>
        <end position="300"/>
    </location>
</feature>
<dbReference type="InterPro" id="IPR038740">
    <property type="entry name" value="BioF2-like_GNAT_dom"/>
</dbReference>
<comment type="caution">
    <text evidence="2">The sequence shown here is derived from an EMBL/GenBank/DDBJ whole genome shotgun (WGS) entry which is preliminary data.</text>
</comment>
<dbReference type="Gene3D" id="3.40.630.30">
    <property type="match status" value="1"/>
</dbReference>
<dbReference type="Proteomes" id="UP000249066">
    <property type="component" value="Unassembled WGS sequence"/>
</dbReference>
<dbReference type="EMBL" id="QFNN01000003">
    <property type="protein sequence ID" value="PZO91908.1"/>
    <property type="molecule type" value="Genomic_DNA"/>
</dbReference>